<comment type="caution">
    <text evidence="2">The sequence shown here is derived from an EMBL/GenBank/DDBJ whole genome shotgun (WGS) entry which is preliminary data.</text>
</comment>
<dbReference type="EMBL" id="JAIWYP010000005">
    <property type="protein sequence ID" value="KAH3817919.1"/>
    <property type="molecule type" value="Genomic_DNA"/>
</dbReference>
<accession>A0A9D4GM12</accession>
<evidence type="ECO:0000313" key="2">
    <source>
        <dbReference type="EMBL" id="KAH3817919.1"/>
    </source>
</evidence>
<organism evidence="2 3">
    <name type="scientific">Dreissena polymorpha</name>
    <name type="common">Zebra mussel</name>
    <name type="synonym">Mytilus polymorpha</name>
    <dbReference type="NCBI Taxonomy" id="45954"/>
    <lineage>
        <taxon>Eukaryota</taxon>
        <taxon>Metazoa</taxon>
        <taxon>Spiralia</taxon>
        <taxon>Lophotrochozoa</taxon>
        <taxon>Mollusca</taxon>
        <taxon>Bivalvia</taxon>
        <taxon>Autobranchia</taxon>
        <taxon>Heteroconchia</taxon>
        <taxon>Euheterodonta</taxon>
        <taxon>Imparidentia</taxon>
        <taxon>Neoheterodontei</taxon>
        <taxon>Myida</taxon>
        <taxon>Dreissenoidea</taxon>
        <taxon>Dreissenidae</taxon>
        <taxon>Dreissena</taxon>
    </lineage>
</organism>
<name>A0A9D4GM12_DREPO</name>
<sequence length="55" mass="5991">MYYPSLPPLPLAPYTEQTHEPMPARPPALPLHPASRSLDLSLSLEKPARALAICA</sequence>
<feature type="compositionally biased region" description="Pro residues" evidence="1">
    <location>
        <begin position="1"/>
        <end position="11"/>
    </location>
</feature>
<feature type="region of interest" description="Disordered" evidence="1">
    <location>
        <begin position="1"/>
        <end position="31"/>
    </location>
</feature>
<evidence type="ECO:0000313" key="3">
    <source>
        <dbReference type="Proteomes" id="UP000828390"/>
    </source>
</evidence>
<reference evidence="2" key="1">
    <citation type="journal article" date="2019" name="bioRxiv">
        <title>The Genome of the Zebra Mussel, Dreissena polymorpha: A Resource for Invasive Species Research.</title>
        <authorList>
            <person name="McCartney M.A."/>
            <person name="Auch B."/>
            <person name="Kono T."/>
            <person name="Mallez S."/>
            <person name="Zhang Y."/>
            <person name="Obille A."/>
            <person name="Becker A."/>
            <person name="Abrahante J.E."/>
            <person name="Garbe J."/>
            <person name="Badalamenti J.P."/>
            <person name="Herman A."/>
            <person name="Mangelson H."/>
            <person name="Liachko I."/>
            <person name="Sullivan S."/>
            <person name="Sone E.D."/>
            <person name="Koren S."/>
            <person name="Silverstein K.A.T."/>
            <person name="Beckman K.B."/>
            <person name="Gohl D.M."/>
        </authorList>
    </citation>
    <scope>NUCLEOTIDE SEQUENCE</scope>
    <source>
        <strain evidence="2">Duluth1</strain>
        <tissue evidence="2">Whole animal</tissue>
    </source>
</reference>
<keyword evidence="3" id="KW-1185">Reference proteome</keyword>
<proteinExistence type="predicted"/>
<reference evidence="2" key="2">
    <citation type="submission" date="2020-11" db="EMBL/GenBank/DDBJ databases">
        <authorList>
            <person name="McCartney M.A."/>
            <person name="Auch B."/>
            <person name="Kono T."/>
            <person name="Mallez S."/>
            <person name="Becker A."/>
            <person name="Gohl D.M."/>
            <person name="Silverstein K.A.T."/>
            <person name="Koren S."/>
            <person name="Bechman K.B."/>
            <person name="Herman A."/>
            <person name="Abrahante J.E."/>
            <person name="Garbe J."/>
        </authorList>
    </citation>
    <scope>NUCLEOTIDE SEQUENCE</scope>
    <source>
        <strain evidence="2">Duluth1</strain>
        <tissue evidence="2">Whole animal</tissue>
    </source>
</reference>
<evidence type="ECO:0000256" key="1">
    <source>
        <dbReference type="SAM" id="MobiDB-lite"/>
    </source>
</evidence>
<dbReference type="Proteomes" id="UP000828390">
    <property type="component" value="Unassembled WGS sequence"/>
</dbReference>
<dbReference type="AlphaFoldDB" id="A0A9D4GM12"/>
<gene>
    <name evidence="2" type="ORF">DPMN_119490</name>
</gene>
<protein>
    <submittedName>
        <fullName evidence="2">Uncharacterized protein</fullName>
    </submittedName>
</protein>